<feature type="transmembrane region" description="Helical" evidence="2">
    <location>
        <begin position="293"/>
        <end position="314"/>
    </location>
</feature>
<feature type="region of interest" description="Disordered" evidence="1">
    <location>
        <begin position="30"/>
        <end position="57"/>
    </location>
</feature>
<keyword evidence="2" id="KW-0472">Membrane</keyword>
<dbReference type="Proteomes" id="UP000642070">
    <property type="component" value="Unassembled WGS sequence"/>
</dbReference>
<accession>A0A917UB68</accession>
<keyword evidence="2" id="KW-0812">Transmembrane</keyword>
<evidence type="ECO:0000256" key="3">
    <source>
        <dbReference type="SAM" id="SignalP"/>
    </source>
</evidence>
<evidence type="ECO:0000256" key="1">
    <source>
        <dbReference type="SAM" id="MobiDB-lite"/>
    </source>
</evidence>
<dbReference type="EMBL" id="BMPI01000067">
    <property type="protein sequence ID" value="GGM73809.1"/>
    <property type="molecule type" value="Genomic_DNA"/>
</dbReference>
<dbReference type="AlphaFoldDB" id="A0A917UB68"/>
<reference evidence="4" key="2">
    <citation type="submission" date="2020-09" db="EMBL/GenBank/DDBJ databases">
        <authorList>
            <person name="Sun Q."/>
            <person name="Ohkuma M."/>
        </authorList>
    </citation>
    <scope>NUCLEOTIDE SEQUENCE</scope>
    <source>
        <strain evidence="4">JCM 19831</strain>
    </source>
</reference>
<keyword evidence="3" id="KW-0732">Signal</keyword>
<comment type="caution">
    <text evidence="4">The sequence shown here is derived from an EMBL/GenBank/DDBJ whole genome shotgun (WGS) entry which is preliminary data.</text>
</comment>
<keyword evidence="5" id="KW-1185">Reference proteome</keyword>
<feature type="chain" id="PRO_5037369121" description="DUF916 domain-containing protein" evidence="3">
    <location>
        <begin position="28"/>
        <end position="368"/>
    </location>
</feature>
<evidence type="ECO:0000313" key="5">
    <source>
        <dbReference type="Proteomes" id="UP000642070"/>
    </source>
</evidence>
<evidence type="ECO:0008006" key="6">
    <source>
        <dbReference type="Google" id="ProtNLM"/>
    </source>
</evidence>
<name>A0A917UB68_9ACTN</name>
<feature type="region of interest" description="Disordered" evidence="1">
    <location>
        <begin position="334"/>
        <end position="368"/>
    </location>
</feature>
<protein>
    <recommendedName>
        <fullName evidence="6">DUF916 domain-containing protein</fullName>
    </recommendedName>
</protein>
<proteinExistence type="predicted"/>
<gene>
    <name evidence="4" type="ORF">GCM10007977_089200</name>
</gene>
<evidence type="ECO:0000313" key="4">
    <source>
        <dbReference type="EMBL" id="GGM73809.1"/>
    </source>
</evidence>
<evidence type="ECO:0000256" key="2">
    <source>
        <dbReference type="SAM" id="Phobius"/>
    </source>
</evidence>
<reference evidence="4" key="1">
    <citation type="journal article" date="2014" name="Int. J. Syst. Evol. Microbiol.">
        <title>Complete genome sequence of Corynebacterium casei LMG S-19264T (=DSM 44701T), isolated from a smear-ripened cheese.</title>
        <authorList>
            <consortium name="US DOE Joint Genome Institute (JGI-PGF)"/>
            <person name="Walter F."/>
            <person name="Albersmeier A."/>
            <person name="Kalinowski J."/>
            <person name="Ruckert C."/>
        </authorList>
    </citation>
    <scope>NUCLEOTIDE SEQUENCE</scope>
    <source>
        <strain evidence="4">JCM 19831</strain>
    </source>
</reference>
<organism evidence="4 5">
    <name type="scientific">Dactylosporangium sucinum</name>
    <dbReference type="NCBI Taxonomy" id="1424081"/>
    <lineage>
        <taxon>Bacteria</taxon>
        <taxon>Bacillati</taxon>
        <taxon>Actinomycetota</taxon>
        <taxon>Actinomycetes</taxon>
        <taxon>Micromonosporales</taxon>
        <taxon>Micromonosporaceae</taxon>
        <taxon>Dactylosporangium</taxon>
    </lineage>
</organism>
<sequence>MLNMRRLVSLLLAVAAGVLLAPAAAHAEPADDGNRAWSVRPGSPEGKPDRRTHYTLQGTPGASVEEKVLVTNSSKVAASFVIYGTDAFNTSTGAFDLLPAAQKPIDIGSWIKFGAATVTIEAGATAVVPFSIAVPQNATPGDHAGGVVVSLATGTDVKVDTRVAVRVYLRIAGLLSPSLTPKDVDAEYTGVSNPFGSGKVAVSYTVENTGNIRLQSRAKLVVKSAATGITLAEKKLTDLPELLPGQHVPHRAEVDGVFPAGPLTVRIELEPFPDPEQPVGQAVPKTESHTIIWAWPWLLLLAFLILLGGAGFLVRRQLIRRRLAKAQAEALARKRARKEAKKAEAAGAKPEDKAEDKAEAGAGAGASA</sequence>
<keyword evidence="2" id="KW-1133">Transmembrane helix</keyword>
<feature type="compositionally biased region" description="Basic and acidic residues" evidence="1">
    <location>
        <begin position="341"/>
        <end position="359"/>
    </location>
</feature>
<feature type="signal peptide" evidence="3">
    <location>
        <begin position="1"/>
        <end position="27"/>
    </location>
</feature>